<dbReference type="InterPro" id="IPR011051">
    <property type="entry name" value="RmlC_Cupin_sf"/>
</dbReference>
<dbReference type="PIRSF" id="PIRSF006232">
    <property type="entry name" value="Pirin"/>
    <property type="match status" value="1"/>
</dbReference>
<comment type="similarity">
    <text evidence="1 2">Belongs to the pirin family.</text>
</comment>
<dbReference type="EMBL" id="BAABBX010000015">
    <property type="protein sequence ID" value="GAA4191127.1"/>
    <property type="molecule type" value="Genomic_DNA"/>
</dbReference>
<evidence type="ECO:0000256" key="2">
    <source>
        <dbReference type="RuleBase" id="RU003457"/>
    </source>
</evidence>
<evidence type="ECO:0000259" key="5">
    <source>
        <dbReference type="Pfam" id="PF05726"/>
    </source>
</evidence>
<dbReference type="Proteomes" id="UP001500213">
    <property type="component" value="Unassembled WGS sequence"/>
</dbReference>
<dbReference type="InterPro" id="IPR012093">
    <property type="entry name" value="Pirin"/>
</dbReference>
<dbReference type="InterPro" id="IPR008778">
    <property type="entry name" value="Pirin_C_dom"/>
</dbReference>
<dbReference type="SUPFAM" id="SSF51182">
    <property type="entry name" value="RmlC-like cupins"/>
    <property type="match status" value="1"/>
</dbReference>
<keyword evidence="7" id="KW-1185">Reference proteome</keyword>
<accession>A0ABP8AUW4</accession>
<dbReference type="RefSeq" id="WP_344776698.1">
    <property type="nucleotide sequence ID" value="NZ_BAABBX010000015.1"/>
</dbReference>
<evidence type="ECO:0000313" key="6">
    <source>
        <dbReference type="EMBL" id="GAA4191127.1"/>
    </source>
</evidence>
<dbReference type="CDD" id="cd02909">
    <property type="entry name" value="cupin_pirin_N"/>
    <property type="match status" value="1"/>
</dbReference>
<organism evidence="6 7">
    <name type="scientific">Gryllotalpicola kribbensis</name>
    <dbReference type="NCBI Taxonomy" id="993084"/>
    <lineage>
        <taxon>Bacteria</taxon>
        <taxon>Bacillati</taxon>
        <taxon>Actinomycetota</taxon>
        <taxon>Actinomycetes</taxon>
        <taxon>Micrococcales</taxon>
        <taxon>Microbacteriaceae</taxon>
        <taxon>Gryllotalpicola</taxon>
    </lineage>
</organism>
<feature type="domain" description="Pirin C-terminal" evidence="5">
    <location>
        <begin position="202"/>
        <end position="298"/>
    </location>
</feature>
<evidence type="ECO:0000259" key="4">
    <source>
        <dbReference type="Pfam" id="PF02678"/>
    </source>
</evidence>
<dbReference type="Pfam" id="PF02678">
    <property type="entry name" value="Pirin"/>
    <property type="match status" value="1"/>
</dbReference>
<dbReference type="Gene3D" id="2.60.120.10">
    <property type="entry name" value="Jelly Rolls"/>
    <property type="match status" value="1"/>
</dbReference>
<protein>
    <submittedName>
        <fullName evidence="6">Pirin family protein</fullName>
    </submittedName>
</protein>
<dbReference type="PANTHER" id="PTHR13903:SF8">
    <property type="entry name" value="PIRIN"/>
    <property type="match status" value="1"/>
</dbReference>
<feature type="region of interest" description="Disordered" evidence="3">
    <location>
        <begin position="313"/>
        <end position="337"/>
    </location>
</feature>
<feature type="domain" description="Pirin N-terminal" evidence="4">
    <location>
        <begin position="43"/>
        <end position="142"/>
    </location>
</feature>
<dbReference type="InterPro" id="IPR003829">
    <property type="entry name" value="Pirin_N_dom"/>
</dbReference>
<evidence type="ECO:0000313" key="7">
    <source>
        <dbReference type="Proteomes" id="UP001500213"/>
    </source>
</evidence>
<gene>
    <name evidence="6" type="ORF">GCM10022288_21470</name>
</gene>
<reference evidence="7" key="1">
    <citation type="journal article" date="2019" name="Int. J. Syst. Evol. Microbiol.">
        <title>The Global Catalogue of Microorganisms (GCM) 10K type strain sequencing project: providing services to taxonomists for standard genome sequencing and annotation.</title>
        <authorList>
            <consortium name="The Broad Institute Genomics Platform"/>
            <consortium name="The Broad Institute Genome Sequencing Center for Infectious Disease"/>
            <person name="Wu L."/>
            <person name="Ma J."/>
        </authorList>
    </citation>
    <scope>NUCLEOTIDE SEQUENCE [LARGE SCALE GENOMIC DNA]</scope>
    <source>
        <strain evidence="7">JCM 17593</strain>
    </source>
</reference>
<dbReference type="Pfam" id="PF05726">
    <property type="entry name" value="Pirin_C"/>
    <property type="match status" value="1"/>
</dbReference>
<proteinExistence type="inferred from homology"/>
<comment type="caution">
    <text evidence="6">The sequence shown here is derived from an EMBL/GenBank/DDBJ whole genome shotgun (WGS) entry which is preliminary data.</text>
</comment>
<evidence type="ECO:0000256" key="3">
    <source>
        <dbReference type="SAM" id="MobiDB-lite"/>
    </source>
</evidence>
<name>A0ABP8AUW4_9MICO</name>
<evidence type="ECO:0000256" key="1">
    <source>
        <dbReference type="ARBA" id="ARBA00008416"/>
    </source>
</evidence>
<dbReference type="PANTHER" id="PTHR13903">
    <property type="entry name" value="PIRIN-RELATED"/>
    <property type="match status" value="1"/>
</dbReference>
<dbReference type="InterPro" id="IPR014710">
    <property type="entry name" value="RmlC-like_jellyroll"/>
</dbReference>
<sequence>MSNLELDPTELLGDCRAAGESAAPMVVLQPREVPLGGPRAMTVHRTLPQRRRSTIGAWCFLDHYGPDDVSATGGMSVPPHPHIGLQTVSWLFRGEIRHRDSVGSDALVRPGELNLMTAGHGISHTEYSTPQTAVLHGVQLWLMLPDAARDRAPSFEHTEPEPFELSTDAGAAVRTHVFIGALRDHPEHAAQAGVHSPLLGAQLELPCGAELDLGLDPAFEHGVLVDQGRVELDGAPLAERELGYLEPGRTRVRIYATAATRLLLLGGEPLGEPIVMWWNFVGRSHDDIVRAREDWQQQAIDGPRSPGGRFGFVPESRGEGPLPAPVLPTVRLTPRRQ</sequence>